<reference evidence="2" key="2">
    <citation type="journal article" date="2017" name="Nat. Plants">
        <title>The Aegilops tauschii genome reveals multiple impacts of transposons.</title>
        <authorList>
            <person name="Zhao G."/>
            <person name="Zou C."/>
            <person name="Li K."/>
            <person name="Wang K."/>
            <person name="Li T."/>
            <person name="Gao L."/>
            <person name="Zhang X."/>
            <person name="Wang H."/>
            <person name="Yang Z."/>
            <person name="Liu X."/>
            <person name="Jiang W."/>
            <person name="Mao L."/>
            <person name="Kong X."/>
            <person name="Jiao Y."/>
            <person name="Jia J."/>
        </authorList>
    </citation>
    <scope>NUCLEOTIDE SEQUENCE [LARGE SCALE GENOMIC DNA]</scope>
    <source>
        <strain evidence="2">cv. AL8/78</strain>
    </source>
</reference>
<reference evidence="1" key="5">
    <citation type="journal article" date="2021" name="G3 (Bethesda)">
        <title>Aegilops tauschii genome assembly Aet v5.0 features greater sequence contiguity and improved annotation.</title>
        <authorList>
            <person name="Wang L."/>
            <person name="Zhu T."/>
            <person name="Rodriguez J.C."/>
            <person name="Deal K.R."/>
            <person name="Dubcovsky J."/>
            <person name="McGuire P.E."/>
            <person name="Lux T."/>
            <person name="Spannagl M."/>
            <person name="Mayer K.F.X."/>
            <person name="Baldrich P."/>
            <person name="Meyers B.C."/>
            <person name="Huo N."/>
            <person name="Gu Y.Q."/>
            <person name="Zhou H."/>
            <person name="Devos K.M."/>
            <person name="Bennetzen J.L."/>
            <person name="Unver T."/>
            <person name="Budak H."/>
            <person name="Gulick P.J."/>
            <person name="Galiba G."/>
            <person name="Kalapos B."/>
            <person name="Nelson D.R."/>
            <person name="Li P."/>
            <person name="You F.M."/>
            <person name="Luo M.C."/>
            <person name="Dvorak J."/>
        </authorList>
    </citation>
    <scope>NUCLEOTIDE SEQUENCE [LARGE SCALE GENOMIC DNA]</scope>
    <source>
        <strain evidence="1">cv. AL8/78</strain>
    </source>
</reference>
<name>A0A453R2S1_AEGTS</name>
<evidence type="ECO:0000313" key="2">
    <source>
        <dbReference type="Proteomes" id="UP000015105"/>
    </source>
</evidence>
<accession>A0A453R2S1</accession>
<evidence type="ECO:0000313" key="1">
    <source>
        <dbReference type="EnsemblPlants" id="AET7Gv20434900.1"/>
    </source>
</evidence>
<proteinExistence type="predicted"/>
<dbReference type="AlphaFoldDB" id="A0A453R2S1"/>
<dbReference type="EnsemblPlants" id="AET7Gv20434900.1">
    <property type="protein sequence ID" value="AET7Gv20434900.1"/>
    <property type="gene ID" value="AET7Gv20434900"/>
</dbReference>
<keyword evidence="2" id="KW-1185">Reference proteome</keyword>
<dbReference type="Proteomes" id="UP000015105">
    <property type="component" value="Chromosome 7D"/>
</dbReference>
<reference evidence="1" key="4">
    <citation type="submission" date="2019-03" db="UniProtKB">
        <authorList>
            <consortium name="EnsemblPlants"/>
        </authorList>
    </citation>
    <scope>IDENTIFICATION</scope>
</reference>
<reference evidence="2" key="1">
    <citation type="journal article" date="2014" name="Science">
        <title>Ancient hybridizations among the ancestral genomes of bread wheat.</title>
        <authorList>
            <consortium name="International Wheat Genome Sequencing Consortium,"/>
            <person name="Marcussen T."/>
            <person name="Sandve S.R."/>
            <person name="Heier L."/>
            <person name="Spannagl M."/>
            <person name="Pfeifer M."/>
            <person name="Jakobsen K.S."/>
            <person name="Wulff B.B."/>
            <person name="Steuernagel B."/>
            <person name="Mayer K.F."/>
            <person name="Olsen O.A."/>
        </authorList>
    </citation>
    <scope>NUCLEOTIDE SEQUENCE [LARGE SCALE GENOMIC DNA]</scope>
    <source>
        <strain evidence="2">cv. AL8/78</strain>
    </source>
</reference>
<dbReference type="Gramene" id="AET7Gv20434900.1">
    <property type="protein sequence ID" value="AET7Gv20434900.1"/>
    <property type="gene ID" value="AET7Gv20434900"/>
</dbReference>
<organism evidence="1 2">
    <name type="scientific">Aegilops tauschii subsp. strangulata</name>
    <name type="common">Goatgrass</name>
    <dbReference type="NCBI Taxonomy" id="200361"/>
    <lineage>
        <taxon>Eukaryota</taxon>
        <taxon>Viridiplantae</taxon>
        <taxon>Streptophyta</taxon>
        <taxon>Embryophyta</taxon>
        <taxon>Tracheophyta</taxon>
        <taxon>Spermatophyta</taxon>
        <taxon>Magnoliopsida</taxon>
        <taxon>Liliopsida</taxon>
        <taxon>Poales</taxon>
        <taxon>Poaceae</taxon>
        <taxon>BOP clade</taxon>
        <taxon>Pooideae</taxon>
        <taxon>Triticodae</taxon>
        <taxon>Triticeae</taxon>
        <taxon>Triticinae</taxon>
        <taxon>Aegilops</taxon>
    </lineage>
</organism>
<protein>
    <submittedName>
        <fullName evidence="1">Uncharacterized protein</fullName>
    </submittedName>
</protein>
<sequence length="150" mass="16893">AATLISNAARRLAGRALQPAVRRARMVRTRPLTADETKDAASLVAKIKTRKEELYDLIAHCERNYVVGGSTGLENGQLLEYLSHQVKPRPNDPHWRSCHRATTFSNYVRTAGRWCLGYMIMGSLVHLGKQVYPQGEQSPGSQQEQQRQHL</sequence>
<reference evidence="1" key="3">
    <citation type="journal article" date="2017" name="Nature">
        <title>Genome sequence of the progenitor of the wheat D genome Aegilops tauschii.</title>
        <authorList>
            <person name="Luo M.C."/>
            <person name="Gu Y.Q."/>
            <person name="Puiu D."/>
            <person name="Wang H."/>
            <person name="Twardziok S.O."/>
            <person name="Deal K.R."/>
            <person name="Huo N."/>
            <person name="Zhu T."/>
            <person name="Wang L."/>
            <person name="Wang Y."/>
            <person name="McGuire P.E."/>
            <person name="Liu S."/>
            <person name="Long H."/>
            <person name="Ramasamy R.K."/>
            <person name="Rodriguez J.C."/>
            <person name="Van S.L."/>
            <person name="Yuan L."/>
            <person name="Wang Z."/>
            <person name="Xia Z."/>
            <person name="Xiao L."/>
            <person name="Anderson O.D."/>
            <person name="Ouyang S."/>
            <person name="Liang Y."/>
            <person name="Zimin A.V."/>
            <person name="Pertea G."/>
            <person name="Qi P."/>
            <person name="Bennetzen J.L."/>
            <person name="Dai X."/>
            <person name="Dawson M.W."/>
            <person name="Muller H.G."/>
            <person name="Kugler K."/>
            <person name="Rivarola-Duarte L."/>
            <person name="Spannagl M."/>
            <person name="Mayer K.F.X."/>
            <person name="Lu F.H."/>
            <person name="Bevan M.W."/>
            <person name="Leroy P."/>
            <person name="Li P."/>
            <person name="You F.M."/>
            <person name="Sun Q."/>
            <person name="Liu Z."/>
            <person name="Lyons E."/>
            <person name="Wicker T."/>
            <person name="Salzberg S.L."/>
            <person name="Devos K.M."/>
            <person name="Dvorak J."/>
        </authorList>
    </citation>
    <scope>NUCLEOTIDE SEQUENCE [LARGE SCALE GENOMIC DNA]</scope>
    <source>
        <strain evidence="1">cv. AL8/78</strain>
    </source>
</reference>